<evidence type="ECO:0000256" key="8">
    <source>
        <dbReference type="SAM" id="Phobius"/>
    </source>
</evidence>
<dbReference type="GO" id="GO:0005886">
    <property type="term" value="C:plasma membrane"/>
    <property type="evidence" value="ECO:0007669"/>
    <property type="project" value="UniProtKB-SubCell"/>
</dbReference>
<dbReference type="SUPFAM" id="SSF118215">
    <property type="entry name" value="Proton glutamate symport protein"/>
    <property type="match status" value="2"/>
</dbReference>
<dbReference type="InterPro" id="IPR036458">
    <property type="entry name" value="Na:dicarbo_symporter_sf"/>
</dbReference>
<dbReference type="FunFam" id="1.10.3860.10:FF:000013">
    <property type="entry name" value="Amino acid transporter"/>
    <property type="match status" value="1"/>
</dbReference>
<feature type="transmembrane region" description="Helical" evidence="8">
    <location>
        <begin position="219"/>
        <end position="239"/>
    </location>
</feature>
<evidence type="ECO:0000256" key="7">
    <source>
        <dbReference type="SAM" id="MobiDB-lite"/>
    </source>
</evidence>
<dbReference type="PRINTS" id="PR00173">
    <property type="entry name" value="EDTRNSPORT"/>
</dbReference>
<evidence type="ECO:0000313" key="9">
    <source>
        <dbReference type="EnsemblProtists" id="Phyra75590"/>
    </source>
</evidence>
<dbReference type="VEuPathDB" id="FungiDB:KRP23_6723"/>
<dbReference type="GO" id="GO:0016020">
    <property type="term" value="C:membrane"/>
    <property type="evidence" value="ECO:0000318"/>
    <property type="project" value="GO_Central"/>
</dbReference>
<dbReference type="EMBL" id="DS566010">
    <property type="status" value="NOT_ANNOTATED_CDS"/>
    <property type="molecule type" value="Genomic_DNA"/>
</dbReference>
<evidence type="ECO:0000256" key="6">
    <source>
        <dbReference type="ARBA" id="ARBA00023136"/>
    </source>
</evidence>
<dbReference type="GO" id="GO:0015293">
    <property type="term" value="F:symporter activity"/>
    <property type="evidence" value="ECO:0007669"/>
    <property type="project" value="UniProtKB-KW"/>
</dbReference>
<protein>
    <recommendedName>
        <fullName evidence="11">Amino acid transporter</fullName>
    </recommendedName>
</protein>
<feature type="transmembrane region" description="Helical" evidence="8">
    <location>
        <begin position="20"/>
        <end position="46"/>
    </location>
</feature>
<sequence length="1168" mass="123479">MQPSSPPSGGSLSSLAAPRLLPLFLGVFGGGFVSLGVALAGVRSAVAVRWLLRLPGDLLLNAFVGLTLPVTGLHAVATGSRVTRGAKTQQTRWLQIAGATLGGFALSTLLASVLGVLLAMALQSIVPNSASLAQVWGLPSGASVAFVCPGEAANGSVALQSDGTLKCSANATTFVLDDVARTFVVDSTMQVSSVTEQVVKVAESVLPESLARAFVDGDVLSLVVGGLVLGVAMACFALTESGQDTDEGGPDLGEDYVLLQLVAQAEAVLCRVLNWLQKYLPISVAFMISGVLLQSSASLSRDTGDNETAVAAALALMSVLLLALVVDVVVMLVLTSLITRSNPFAFLEHLLAAQLLALSSGSALVALPATVSSVVASKRVSPPLAFIVCAASSVLNQTGTALYLSVSTLFVLTVSSSGMNGDELAASQSASTIAAMMFVNALVANVATPLPKGGKSAALATTLGAVFGISAGTRAELLAFMAALEWITDPFVACVNVTNNALVALVVAHFFEDEPVAATAADPDNSGAMHEPPTPNLHQQRALGVVHSENWLDRQDLGGVGRRSTETSPGMDWQFDGFLESKQEERLTNAAIRAAAAGIPAESIETATTRSTDDVGSFPYDSTSRRDREPMTMTMSPSATAPFRDPMLTFNNHKGAPWPGAPDPTGVPGEEQDDMLVDLYYKTPSLWMTTVAGAIGFVVGAVLNKYPVSGDAQLWIGVIGFLLIRALECLTLPLIFTSVTICFSNLVVSDKTRPVMVRLAVYFVLAALLASCVAVAVVFCFSGAFEVMADPPVATTSFQFILRCPNGKLFSREDECTAQSIGEGQILTAANVTGLPDDLQLSLAAASGVFPDTQSLATQIVLFFGDFFTENITGAFVNVQFLGITIFSMIIGATIMTVYDPSSGELNHALILIRQVHVVLEMILNWVVPYIPLGTLSMMTYSIMTGELSQQALRASLYFTLTMVVALLANFFLVGCVSYVILVRRNPLKFAWFLMPGVIFMLATGDYLATIPVLLRSLEKSRQVSRTLAQFTICLGVCLCLCGTAVFFVVTPIFMAYTSGLGDTITAGRVIGLIAMATASSIGTPLVPGSELTFTCTIWRTLFTSQVPGSFVYVASMEWVMYRLRRTFNIIMAAFIARIIAEQLDETMEDEEDRAYLEQQLGMTQGPQ</sequence>
<dbReference type="InterPro" id="IPR001991">
    <property type="entry name" value="Na-dicarboxylate_symporter"/>
</dbReference>
<dbReference type="STRING" id="164328.H3GHX6"/>
<feature type="transmembrane region" description="Helical" evidence="8">
    <location>
        <begin position="760"/>
        <end position="785"/>
    </location>
</feature>
<dbReference type="VEuPathDB" id="FungiDB:KRP22_10162"/>
<feature type="transmembrane region" description="Helical" evidence="8">
    <location>
        <begin position="309"/>
        <end position="338"/>
    </location>
</feature>
<feature type="transmembrane region" description="Helical" evidence="8">
    <location>
        <begin position="911"/>
        <end position="931"/>
    </location>
</feature>
<evidence type="ECO:0000256" key="4">
    <source>
        <dbReference type="ARBA" id="ARBA00022692"/>
    </source>
</evidence>
<feature type="transmembrane region" description="Helical" evidence="8">
    <location>
        <begin position="350"/>
        <end position="371"/>
    </location>
</feature>
<dbReference type="PANTHER" id="PTHR42865">
    <property type="entry name" value="PROTON/GLUTAMATE-ASPARTATE SYMPORTER"/>
    <property type="match status" value="1"/>
</dbReference>
<dbReference type="Proteomes" id="UP000005238">
    <property type="component" value="Unassembled WGS sequence"/>
</dbReference>
<dbReference type="InParanoid" id="H3GHX6"/>
<reference evidence="10" key="1">
    <citation type="journal article" date="2006" name="Science">
        <title>Phytophthora genome sequences uncover evolutionary origins and mechanisms of pathogenesis.</title>
        <authorList>
            <person name="Tyler B.M."/>
            <person name="Tripathy S."/>
            <person name="Zhang X."/>
            <person name="Dehal P."/>
            <person name="Jiang R.H."/>
            <person name="Aerts A."/>
            <person name="Arredondo F.D."/>
            <person name="Baxter L."/>
            <person name="Bensasson D."/>
            <person name="Beynon J.L."/>
            <person name="Chapman J."/>
            <person name="Damasceno C.M."/>
            <person name="Dorrance A.E."/>
            <person name="Dou D."/>
            <person name="Dickerman A.W."/>
            <person name="Dubchak I.L."/>
            <person name="Garbelotto M."/>
            <person name="Gijzen M."/>
            <person name="Gordon S.G."/>
            <person name="Govers F."/>
            <person name="Grunwald N.J."/>
            <person name="Huang W."/>
            <person name="Ivors K.L."/>
            <person name="Jones R.W."/>
            <person name="Kamoun S."/>
            <person name="Krampis K."/>
            <person name="Lamour K.H."/>
            <person name="Lee M.K."/>
            <person name="McDonald W.H."/>
            <person name="Medina M."/>
            <person name="Meijer H.J."/>
            <person name="Nordberg E.K."/>
            <person name="Maclean D.J."/>
            <person name="Ospina-Giraldo M.D."/>
            <person name="Morris P.F."/>
            <person name="Phuntumart V."/>
            <person name="Putnam N.H."/>
            <person name="Rash S."/>
            <person name="Rose J.K."/>
            <person name="Sakihama Y."/>
            <person name="Salamov A.A."/>
            <person name="Savidor A."/>
            <person name="Scheuring C.F."/>
            <person name="Smith B.M."/>
            <person name="Sobral B.W."/>
            <person name="Terry A."/>
            <person name="Torto-Alalibo T.A."/>
            <person name="Win J."/>
            <person name="Xu Z."/>
            <person name="Zhang H."/>
            <person name="Grigoriev I.V."/>
            <person name="Rokhsar D.S."/>
            <person name="Boore J.L."/>
        </authorList>
    </citation>
    <scope>NUCLEOTIDE SEQUENCE [LARGE SCALE GENOMIC DNA]</scope>
    <source>
        <strain evidence="10">Pr102</strain>
    </source>
</reference>
<dbReference type="HOGENOM" id="CLU_274352_0_0_1"/>
<feature type="transmembrane region" description="Helical" evidence="8">
    <location>
        <begin position="715"/>
        <end position="748"/>
    </location>
</feature>
<dbReference type="eggNOG" id="KOG3787">
    <property type="taxonomic scope" value="Eukaryota"/>
</dbReference>
<feature type="transmembrane region" description="Helical" evidence="8">
    <location>
        <begin position="96"/>
        <end position="122"/>
    </location>
</feature>
<dbReference type="EnsemblProtists" id="Phyra75590">
    <property type="protein sequence ID" value="Phyra75590"/>
    <property type="gene ID" value="Phyra75590"/>
</dbReference>
<evidence type="ECO:0000256" key="1">
    <source>
        <dbReference type="ARBA" id="ARBA00004651"/>
    </source>
</evidence>
<name>H3GHX6_PHYRM</name>
<proteinExistence type="predicted"/>
<feature type="transmembrane region" description="Helical" evidence="8">
    <location>
        <begin position="1067"/>
        <end position="1086"/>
    </location>
</feature>
<keyword evidence="5 8" id="KW-1133">Transmembrane helix</keyword>
<dbReference type="PANTHER" id="PTHR42865:SF7">
    <property type="entry name" value="PROTON_GLUTAMATE-ASPARTATE SYMPORTER"/>
    <property type="match status" value="1"/>
</dbReference>
<dbReference type="VEuPathDB" id="FungiDB:KRP22_10163"/>
<evidence type="ECO:0000256" key="5">
    <source>
        <dbReference type="ARBA" id="ARBA00022989"/>
    </source>
</evidence>
<feature type="transmembrane region" description="Helical" evidence="8">
    <location>
        <begin position="990"/>
        <end position="1009"/>
    </location>
</feature>
<dbReference type="VEuPathDB" id="FungiDB:KRP23_6722"/>
<feature type="transmembrane region" description="Helical" evidence="8">
    <location>
        <begin position="957"/>
        <end position="983"/>
    </location>
</feature>
<organism evidence="9 10">
    <name type="scientific">Phytophthora ramorum</name>
    <name type="common">Sudden oak death agent</name>
    <dbReference type="NCBI Taxonomy" id="164328"/>
    <lineage>
        <taxon>Eukaryota</taxon>
        <taxon>Sar</taxon>
        <taxon>Stramenopiles</taxon>
        <taxon>Oomycota</taxon>
        <taxon>Peronosporomycetes</taxon>
        <taxon>Peronosporales</taxon>
        <taxon>Peronosporaceae</taxon>
        <taxon>Phytophthora</taxon>
    </lineage>
</organism>
<feature type="region of interest" description="Disordered" evidence="7">
    <location>
        <begin position="608"/>
        <end position="638"/>
    </location>
</feature>
<dbReference type="Gene3D" id="1.10.3860.10">
    <property type="entry name" value="Sodium:dicarboxylate symporter"/>
    <property type="match status" value="2"/>
</dbReference>
<keyword evidence="4 8" id="KW-0812">Transmembrane</keyword>
<reference evidence="9" key="2">
    <citation type="submission" date="2015-06" db="UniProtKB">
        <authorList>
            <consortium name="EnsemblProtists"/>
        </authorList>
    </citation>
    <scope>IDENTIFICATION</scope>
    <source>
        <strain evidence="9">Pr102</strain>
    </source>
</reference>
<keyword evidence="3" id="KW-1003">Cell membrane</keyword>
<evidence type="ECO:0000256" key="3">
    <source>
        <dbReference type="ARBA" id="ARBA00022475"/>
    </source>
</evidence>
<feature type="transmembrane region" description="Helical" evidence="8">
    <location>
        <begin position="1029"/>
        <end position="1055"/>
    </location>
</feature>
<keyword evidence="6 8" id="KW-0472">Membrane</keyword>
<comment type="subcellular location">
    <subcellularLocation>
        <location evidence="1">Cell membrane</location>
        <topology evidence="1">Multi-pass membrane protein</topology>
    </subcellularLocation>
</comment>
<evidence type="ECO:0000313" key="10">
    <source>
        <dbReference type="Proteomes" id="UP000005238"/>
    </source>
</evidence>
<accession>H3GHX6</accession>
<feature type="transmembrane region" description="Helical" evidence="8">
    <location>
        <begin position="58"/>
        <end position="76"/>
    </location>
</feature>
<feature type="transmembrane region" description="Helical" evidence="8">
    <location>
        <begin position="685"/>
        <end position="703"/>
    </location>
</feature>
<dbReference type="Pfam" id="PF00375">
    <property type="entry name" value="SDF"/>
    <property type="match status" value="2"/>
</dbReference>
<dbReference type="AlphaFoldDB" id="H3GHX6"/>
<keyword evidence="2" id="KW-0813">Transport</keyword>
<evidence type="ECO:0008006" key="11">
    <source>
        <dbReference type="Google" id="ProtNLM"/>
    </source>
</evidence>
<evidence type="ECO:0000256" key="2">
    <source>
        <dbReference type="ARBA" id="ARBA00022448"/>
    </source>
</evidence>
<keyword evidence="10" id="KW-1185">Reference proteome</keyword>
<feature type="transmembrane region" description="Helical" evidence="8">
    <location>
        <begin position="279"/>
        <end position="297"/>
    </location>
</feature>
<feature type="transmembrane region" description="Helical" evidence="8">
    <location>
        <begin position="875"/>
        <end position="899"/>
    </location>
</feature>